<feature type="compositionally biased region" description="Polar residues" evidence="1">
    <location>
        <begin position="736"/>
        <end position="748"/>
    </location>
</feature>
<protein>
    <recommendedName>
        <fullName evidence="2">Phosphatidate phosphatase APP1 catalytic domain-containing protein</fullName>
    </recommendedName>
</protein>
<dbReference type="GO" id="GO:0030479">
    <property type="term" value="C:actin cortical patch"/>
    <property type="evidence" value="ECO:0007669"/>
    <property type="project" value="TreeGrafter"/>
</dbReference>
<gene>
    <name evidence="3" type="ORF">K457DRAFT_151120</name>
</gene>
<feature type="compositionally biased region" description="Polar residues" evidence="1">
    <location>
        <begin position="710"/>
        <end position="723"/>
    </location>
</feature>
<dbReference type="PANTHER" id="PTHR28208:SF3">
    <property type="entry name" value="PHOSPHATIDATE PHOSPHATASE APP1"/>
    <property type="match status" value="1"/>
</dbReference>
<keyword evidence="4" id="KW-1185">Reference proteome</keyword>
<accession>A0A197KHV4</accession>
<dbReference type="STRING" id="1314771.A0A197KHV4"/>
<feature type="region of interest" description="Disordered" evidence="1">
    <location>
        <begin position="703"/>
        <end position="763"/>
    </location>
</feature>
<sequence length="841" mass="92932">MDPHPSRSPRYHQSHLATKPVPFHTTYHRSTTANTTDRLSASHFSTALMHSIDRKPIGEQQPQPLSSQQALPLPQQPNEQYQGSEMANPDIASVKSKESVDTAADVEQHCLLFPTYATRHSRSGSKDPLDWNIRVRGWAFSKRSNRRKRLVMSMARKLAGVTKDNKVYDTLESRFGMFLASNTQGARFSIQCVGATSTSQMELAGDPSSHDPSVDELMSEMHTSEGALAIAETAKDKLLLRKSLEENREQEYLDKSQEGSRASSPFQPQLQQQHRQVSATDSPYLSADGSSLTRVTSPDSQESPFSGRWTKGAAFVKGAYRKYKPIVVAQVQSSLQGTEQDPTRSLRVPGESNDNRPSSRSSSHQESAISDHSGDEARPDLPPRASRTDSVDTILSQTETHNEDLGYGMFPTVQISSRPGGHFDGTLRVSHEDVQAHRKQSSLNELSRSKTVTGKSDESHPRFLKLHAYHPDMKDLCHGIVNLVDPEGISIISDIDDTIKETDIVAGARIILRNTFLNDMMDVPGMAKVYKNWWKQGAAIHYVSNSPWQLIPSLLEFFHTHKFPPGSAHLRLHDSVLKTYFMTPGENKRKSIREILSDFPGRKFILVGDSGEIDMEIYTEMAIAFPEQVFRIFIRDITSAKLKEESDKMSAAPPARARSFTSMIPKAPITAVTTGFGYFSRSGAGASGEEGADAVVTAEELSGDGVSVEGSASLQSQKANGAGQQPPPKPRRANVAASNGSSPQRTPAPTSPGPQSPMMPGDLDDEIMPGQSPAEPQVVKTPYEIWLDRVDHCQRQLLDGTMTLFKDASVLEEDPVVKDMLRHYENRHSLDLEEDNSDSMM</sequence>
<feature type="region of interest" description="Disordered" evidence="1">
    <location>
        <begin position="333"/>
        <end position="391"/>
    </location>
</feature>
<evidence type="ECO:0000313" key="3">
    <source>
        <dbReference type="EMBL" id="OAQ36221.1"/>
    </source>
</evidence>
<dbReference type="AlphaFoldDB" id="A0A197KHV4"/>
<feature type="region of interest" description="Disordered" evidence="1">
    <location>
        <begin position="437"/>
        <end position="457"/>
    </location>
</feature>
<evidence type="ECO:0000313" key="4">
    <source>
        <dbReference type="Proteomes" id="UP000078512"/>
    </source>
</evidence>
<dbReference type="InterPro" id="IPR019236">
    <property type="entry name" value="APP1_cat"/>
</dbReference>
<reference evidence="3 4" key="1">
    <citation type="submission" date="2016-05" db="EMBL/GenBank/DDBJ databases">
        <title>Genome sequencing reveals origins of a unique bacterial endosymbiosis in the earliest lineages of terrestrial Fungi.</title>
        <authorList>
            <consortium name="DOE Joint Genome Institute"/>
            <person name="Uehling J."/>
            <person name="Gryganskyi A."/>
            <person name="Hameed K."/>
            <person name="Tschaplinski T."/>
            <person name="Misztal P."/>
            <person name="Wu S."/>
            <person name="Desiro A."/>
            <person name="Vande Pol N."/>
            <person name="Du Z.-Y."/>
            <person name="Zienkiewicz A."/>
            <person name="Zienkiewicz K."/>
            <person name="Morin E."/>
            <person name="Tisserant E."/>
            <person name="Splivallo R."/>
            <person name="Hainaut M."/>
            <person name="Henrissat B."/>
            <person name="Ohm R."/>
            <person name="Kuo A."/>
            <person name="Yan J."/>
            <person name="Lipzen A."/>
            <person name="Nolan M."/>
            <person name="Labutti K."/>
            <person name="Barry K."/>
            <person name="Goldstein A."/>
            <person name="Labbe J."/>
            <person name="Schadt C."/>
            <person name="Tuskan G."/>
            <person name="Grigoriev I."/>
            <person name="Martin F."/>
            <person name="Vilgalys R."/>
            <person name="Bonito G."/>
        </authorList>
    </citation>
    <scope>NUCLEOTIDE SEQUENCE [LARGE SCALE GENOMIC DNA]</scope>
    <source>
        <strain evidence="3 4">AG-77</strain>
    </source>
</reference>
<evidence type="ECO:0000259" key="2">
    <source>
        <dbReference type="Pfam" id="PF09949"/>
    </source>
</evidence>
<dbReference type="Pfam" id="PF09949">
    <property type="entry name" value="APP1_cat"/>
    <property type="match status" value="1"/>
</dbReference>
<dbReference type="GO" id="GO:0008195">
    <property type="term" value="F:phosphatidate phosphatase activity"/>
    <property type="evidence" value="ECO:0007669"/>
    <property type="project" value="InterPro"/>
</dbReference>
<feature type="compositionally biased region" description="Low complexity" evidence="1">
    <location>
        <begin position="60"/>
        <end position="77"/>
    </location>
</feature>
<feature type="compositionally biased region" description="Low complexity" evidence="1">
    <location>
        <begin position="267"/>
        <end position="276"/>
    </location>
</feature>
<feature type="compositionally biased region" description="Basic and acidic residues" evidence="1">
    <location>
        <begin position="372"/>
        <end position="390"/>
    </location>
</feature>
<feature type="compositionally biased region" description="Polar residues" evidence="1">
    <location>
        <begin position="441"/>
        <end position="454"/>
    </location>
</feature>
<name>A0A197KHV4_9FUNG</name>
<organism evidence="3 4">
    <name type="scientific">Linnemannia elongata AG-77</name>
    <dbReference type="NCBI Taxonomy" id="1314771"/>
    <lineage>
        <taxon>Eukaryota</taxon>
        <taxon>Fungi</taxon>
        <taxon>Fungi incertae sedis</taxon>
        <taxon>Mucoromycota</taxon>
        <taxon>Mortierellomycotina</taxon>
        <taxon>Mortierellomycetes</taxon>
        <taxon>Mortierellales</taxon>
        <taxon>Mortierellaceae</taxon>
        <taxon>Linnemannia</taxon>
    </lineage>
</organism>
<feature type="compositionally biased region" description="Basic and acidic residues" evidence="1">
    <location>
        <begin position="249"/>
        <end position="258"/>
    </location>
</feature>
<dbReference type="EMBL" id="KV442012">
    <property type="protein sequence ID" value="OAQ36221.1"/>
    <property type="molecule type" value="Genomic_DNA"/>
</dbReference>
<dbReference type="PANTHER" id="PTHR28208">
    <property type="entry name" value="PHOSPHATIDATE PHOSPHATASE APP1"/>
    <property type="match status" value="1"/>
</dbReference>
<proteinExistence type="predicted"/>
<feature type="region of interest" description="Disordered" evidence="1">
    <location>
        <begin position="249"/>
        <end position="307"/>
    </location>
</feature>
<feature type="compositionally biased region" description="Polar residues" evidence="1">
    <location>
        <begin position="277"/>
        <end position="304"/>
    </location>
</feature>
<dbReference type="InterPro" id="IPR052935">
    <property type="entry name" value="Mg2+_PAP"/>
</dbReference>
<feature type="region of interest" description="Disordered" evidence="1">
    <location>
        <begin position="57"/>
        <end position="83"/>
    </location>
</feature>
<dbReference type="Proteomes" id="UP000078512">
    <property type="component" value="Unassembled WGS sequence"/>
</dbReference>
<dbReference type="OrthoDB" id="2117591at2759"/>
<feature type="region of interest" description="Disordered" evidence="1">
    <location>
        <begin position="1"/>
        <end position="23"/>
    </location>
</feature>
<evidence type="ECO:0000256" key="1">
    <source>
        <dbReference type="SAM" id="MobiDB-lite"/>
    </source>
</evidence>
<feature type="compositionally biased region" description="Low complexity" evidence="1">
    <location>
        <begin position="358"/>
        <end position="370"/>
    </location>
</feature>
<feature type="domain" description="Phosphatidate phosphatase APP1 catalytic" evidence="2">
    <location>
        <begin position="489"/>
        <end position="636"/>
    </location>
</feature>